<evidence type="ECO:0000256" key="2">
    <source>
        <dbReference type="SAM" id="Phobius"/>
    </source>
</evidence>
<evidence type="ECO:0000313" key="3">
    <source>
        <dbReference type="EMBL" id="KVI11803.1"/>
    </source>
</evidence>
<sequence>MVVFGDCLRVIFVLEIIKHFMFCLLFYFGNSRSPLLLETSHSQSEKMKITGKTDLPAIISSKVLNFTPDSDLLQKPISRKQVSRKSRNSGGGVRLRRDGVPAGGKRGSRPETPLLRWKFDEGKGKEEKDVEVKNCNVNQLICS</sequence>
<feature type="compositionally biased region" description="Basic and acidic residues" evidence="1">
    <location>
        <begin position="117"/>
        <end position="129"/>
    </location>
</feature>
<protein>
    <submittedName>
        <fullName evidence="3">Uncharacterized protein</fullName>
    </submittedName>
</protein>
<keyword evidence="2" id="KW-0472">Membrane</keyword>
<dbReference type="Proteomes" id="UP000243975">
    <property type="component" value="Unassembled WGS sequence"/>
</dbReference>
<keyword evidence="2" id="KW-1133">Transmembrane helix</keyword>
<evidence type="ECO:0000256" key="1">
    <source>
        <dbReference type="SAM" id="MobiDB-lite"/>
    </source>
</evidence>
<comment type="caution">
    <text evidence="3">The sequence shown here is derived from an EMBL/GenBank/DDBJ whole genome shotgun (WGS) entry which is preliminary data.</text>
</comment>
<keyword evidence="4" id="KW-1185">Reference proteome</keyword>
<organism evidence="3 4">
    <name type="scientific">Cynara cardunculus var. scolymus</name>
    <name type="common">Globe artichoke</name>
    <name type="synonym">Cynara scolymus</name>
    <dbReference type="NCBI Taxonomy" id="59895"/>
    <lineage>
        <taxon>Eukaryota</taxon>
        <taxon>Viridiplantae</taxon>
        <taxon>Streptophyta</taxon>
        <taxon>Embryophyta</taxon>
        <taxon>Tracheophyta</taxon>
        <taxon>Spermatophyta</taxon>
        <taxon>Magnoliopsida</taxon>
        <taxon>eudicotyledons</taxon>
        <taxon>Gunneridae</taxon>
        <taxon>Pentapetalae</taxon>
        <taxon>asterids</taxon>
        <taxon>campanulids</taxon>
        <taxon>Asterales</taxon>
        <taxon>Asteraceae</taxon>
        <taxon>Carduoideae</taxon>
        <taxon>Cardueae</taxon>
        <taxon>Carduinae</taxon>
        <taxon>Cynara</taxon>
    </lineage>
</organism>
<feature type="compositionally biased region" description="Basic residues" evidence="1">
    <location>
        <begin position="77"/>
        <end position="87"/>
    </location>
</feature>
<reference evidence="3 4" key="1">
    <citation type="journal article" date="2016" name="Sci. Rep.">
        <title>The genome sequence of the outbreeding globe artichoke constructed de novo incorporating a phase-aware low-pass sequencing strategy of F1 progeny.</title>
        <authorList>
            <person name="Scaglione D."/>
            <person name="Reyes-Chin-Wo S."/>
            <person name="Acquadro A."/>
            <person name="Froenicke L."/>
            <person name="Portis E."/>
            <person name="Beitel C."/>
            <person name="Tirone M."/>
            <person name="Mauro R."/>
            <person name="Lo Monaco A."/>
            <person name="Mauromicale G."/>
            <person name="Faccioli P."/>
            <person name="Cattivelli L."/>
            <person name="Rieseberg L."/>
            <person name="Michelmore R."/>
            <person name="Lanteri S."/>
        </authorList>
    </citation>
    <scope>NUCLEOTIDE SEQUENCE [LARGE SCALE GENOMIC DNA]</scope>
    <source>
        <strain evidence="3">2C</strain>
    </source>
</reference>
<dbReference type="STRING" id="59895.A0A118K776"/>
<accession>A0A118K776</accession>
<name>A0A118K776_CYNCS</name>
<keyword evidence="2" id="KW-0812">Transmembrane</keyword>
<evidence type="ECO:0000313" key="4">
    <source>
        <dbReference type="Proteomes" id="UP000243975"/>
    </source>
</evidence>
<dbReference type="AlphaFoldDB" id="A0A118K776"/>
<feature type="transmembrane region" description="Helical" evidence="2">
    <location>
        <begin position="7"/>
        <end position="28"/>
    </location>
</feature>
<dbReference type="Gramene" id="KVI11803">
    <property type="protein sequence ID" value="KVI11803"/>
    <property type="gene ID" value="Ccrd_009783"/>
</dbReference>
<proteinExistence type="predicted"/>
<gene>
    <name evidence="3" type="ORF">Ccrd_009783</name>
</gene>
<feature type="region of interest" description="Disordered" evidence="1">
    <location>
        <begin position="77"/>
        <end position="129"/>
    </location>
</feature>
<dbReference type="EMBL" id="LEKV01000040">
    <property type="protein sequence ID" value="KVI11803.1"/>
    <property type="molecule type" value="Genomic_DNA"/>
</dbReference>